<reference evidence="2 3" key="1">
    <citation type="submission" date="2010-04" db="EMBL/GenBank/DDBJ databases">
        <authorList>
            <person name="Muzny D."/>
            <person name="Qin X."/>
            <person name="Deng J."/>
            <person name="Jiang H."/>
            <person name="Liu Y."/>
            <person name="Qu J."/>
            <person name="Song X.-Z."/>
            <person name="Zhang L."/>
            <person name="Thornton R."/>
            <person name="Coyle M."/>
            <person name="Francisco L."/>
            <person name="Jackson L."/>
            <person name="Javaid M."/>
            <person name="Korchina V."/>
            <person name="Kovar C."/>
            <person name="Mata R."/>
            <person name="Mathew T."/>
            <person name="Ngo R."/>
            <person name="Nguyen L."/>
            <person name="Nguyen N."/>
            <person name="Okwuonu G."/>
            <person name="Ongeri F."/>
            <person name="Pham C."/>
            <person name="Simmons D."/>
            <person name="Wilczek-Boney K."/>
            <person name="Hale W."/>
            <person name="Jakkamsetti A."/>
            <person name="Pham P."/>
            <person name="Ruth R."/>
            <person name="San Lucas F."/>
            <person name="Warren J."/>
            <person name="Zhang J."/>
            <person name="Zhao Z."/>
            <person name="Zhou C."/>
            <person name="Zhu D."/>
            <person name="Lee S."/>
            <person name="Bess C."/>
            <person name="Blankenburg K."/>
            <person name="Forbes L."/>
            <person name="Fu Q."/>
            <person name="Gubbala S."/>
            <person name="Hirani K."/>
            <person name="Jayaseelan J.C."/>
            <person name="Lara F."/>
            <person name="Munidasa M."/>
            <person name="Palculict T."/>
            <person name="Patil S."/>
            <person name="Pu L.-L."/>
            <person name="Saada N."/>
            <person name="Tang L."/>
            <person name="Weissenberger G."/>
            <person name="Zhu Y."/>
            <person name="Hemphill L."/>
            <person name="Shang Y."/>
            <person name="Youmans B."/>
            <person name="Ayvaz T."/>
            <person name="Ross M."/>
            <person name="Santibanez J."/>
            <person name="Aqrawi P."/>
            <person name="Gross S."/>
            <person name="Joshi V."/>
            <person name="Fowler G."/>
            <person name="Nazareth L."/>
            <person name="Reid J."/>
            <person name="Worley K."/>
            <person name="Petrosino J."/>
            <person name="Highlander S."/>
            <person name="Gibbs R."/>
        </authorList>
    </citation>
    <scope>NUCLEOTIDE SEQUENCE [LARGE SCALE GENOMIC DNA]</scope>
    <source>
        <strain evidence="2 3">ATCC BAA-614</strain>
    </source>
</reference>
<feature type="region of interest" description="Disordered" evidence="1">
    <location>
        <begin position="59"/>
        <end position="83"/>
    </location>
</feature>
<accession>D5P6V4</accession>
<evidence type="ECO:0000256" key="1">
    <source>
        <dbReference type="SAM" id="MobiDB-lite"/>
    </source>
</evidence>
<evidence type="ECO:0000313" key="2">
    <source>
        <dbReference type="EMBL" id="EFG78180.1"/>
    </source>
</evidence>
<organism evidence="2 3">
    <name type="scientific">Mycobacterium parascrofulaceum ATCC BAA-614</name>
    <dbReference type="NCBI Taxonomy" id="525368"/>
    <lineage>
        <taxon>Bacteria</taxon>
        <taxon>Bacillati</taxon>
        <taxon>Actinomycetota</taxon>
        <taxon>Actinomycetes</taxon>
        <taxon>Mycobacteriales</taxon>
        <taxon>Mycobacteriaceae</taxon>
        <taxon>Mycobacterium</taxon>
        <taxon>Mycobacterium simiae complex</taxon>
    </lineage>
</organism>
<dbReference type="HOGENOM" id="CLU_2538905_0_0_11"/>
<feature type="compositionally biased region" description="Basic and acidic residues" evidence="1">
    <location>
        <begin position="69"/>
        <end position="83"/>
    </location>
</feature>
<dbReference type="Proteomes" id="UP000003653">
    <property type="component" value="Unassembled WGS sequence"/>
</dbReference>
<sequence length="83" mass="9632">MNNDVKDIAEWARSQGWTVLDDTKGYSRFYDPQGNYVTYYPASPSRPNRRMADLKVDLKKAGLQIPPPSKKEQRSQRRKGETK</sequence>
<protein>
    <submittedName>
        <fullName evidence="2">Uncharacterized protein</fullName>
    </submittedName>
</protein>
<comment type="caution">
    <text evidence="2">The sequence shown here is derived from an EMBL/GenBank/DDBJ whole genome shotgun (WGS) entry which is preliminary data.</text>
</comment>
<gene>
    <name evidence="2" type="ORF">HMPREF0591_1898</name>
</gene>
<dbReference type="RefSeq" id="WP_005116458.1">
    <property type="nucleotide sequence ID" value="NZ_GG770557.1"/>
</dbReference>
<dbReference type="EMBL" id="ADNV01000186">
    <property type="protein sequence ID" value="EFG78180.1"/>
    <property type="molecule type" value="Genomic_DNA"/>
</dbReference>
<dbReference type="AlphaFoldDB" id="D5P6V4"/>
<dbReference type="eggNOG" id="ENOG5031TA3">
    <property type="taxonomic scope" value="Bacteria"/>
</dbReference>
<keyword evidence="3" id="KW-1185">Reference proteome</keyword>
<evidence type="ECO:0000313" key="3">
    <source>
        <dbReference type="Proteomes" id="UP000003653"/>
    </source>
</evidence>
<name>D5P6V4_9MYCO</name>
<proteinExistence type="predicted"/>